<dbReference type="GO" id="GO:0032259">
    <property type="term" value="P:methylation"/>
    <property type="evidence" value="ECO:0007669"/>
    <property type="project" value="UniProtKB-KW"/>
</dbReference>
<evidence type="ECO:0000259" key="1">
    <source>
        <dbReference type="Pfam" id="PF13649"/>
    </source>
</evidence>
<keyword evidence="2" id="KW-0489">Methyltransferase</keyword>
<dbReference type="SUPFAM" id="SSF53335">
    <property type="entry name" value="S-adenosyl-L-methionine-dependent methyltransferases"/>
    <property type="match status" value="1"/>
</dbReference>
<dbReference type="GO" id="GO:0008168">
    <property type="term" value="F:methyltransferase activity"/>
    <property type="evidence" value="ECO:0007669"/>
    <property type="project" value="UniProtKB-KW"/>
</dbReference>
<keyword evidence="3" id="KW-1185">Reference proteome</keyword>
<dbReference type="Gene3D" id="3.40.50.150">
    <property type="entry name" value="Vaccinia Virus protein VP39"/>
    <property type="match status" value="1"/>
</dbReference>
<dbReference type="InParanoid" id="A0A545AFB3"/>
<dbReference type="RefSeq" id="WP_142709552.1">
    <property type="nucleotide sequence ID" value="NZ_VIRS01000049.1"/>
</dbReference>
<evidence type="ECO:0000313" key="2">
    <source>
        <dbReference type="EMBL" id="TQS40011.1"/>
    </source>
</evidence>
<dbReference type="PANTHER" id="PTHR44068">
    <property type="entry name" value="ZGC:194242"/>
    <property type="match status" value="1"/>
</dbReference>
<dbReference type="InterPro" id="IPR041698">
    <property type="entry name" value="Methyltransf_25"/>
</dbReference>
<dbReference type="EMBL" id="VIRS01000049">
    <property type="protein sequence ID" value="TQS40011.1"/>
    <property type="molecule type" value="Genomic_DNA"/>
</dbReference>
<evidence type="ECO:0000313" key="3">
    <source>
        <dbReference type="Proteomes" id="UP000317982"/>
    </source>
</evidence>
<comment type="caution">
    <text evidence="2">The sequence shown here is derived from an EMBL/GenBank/DDBJ whole genome shotgun (WGS) entry which is preliminary data.</text>
</comment>
<gene>
    <name evidence="2" type="ORF">FL583_36865</name>
</gene>
<protein>
    <submittedName>
        <fullName evidence="2">Methyltransferase domain-containing protein</fullName>
    </submittedName>
</protein>
<dbReference type="Proteomes" id="UP000317982">
    <property type="component" value="Unassembled WGS sequence"/>
</dbReference>
<reference evidence="2 3" key="1">
    <citation type="submission" date="2019-07" db="EMBL/GenBank/DDBJ databases">
        <title>Cryptosporangium phraense sp. nov., isolated from plant litter.</title>
        <authorList>
            <person name="Suriyachadkun C."/>
        </authorList>
    </citation>
    <scope>NUCLEOTIDE SEQUENCE [LARGE SCALE GENOMIC DNA]</scope>
    <source>
        <strain evidence="2 3">A-T 5661</strain>
    </source>
</reference>
<dbReference type="CDD" id="cd02440">
    <property type="entry name" value="AdoMet_MTases"/>
    <property type="match status" value="1"/>
</dbReference>
<dbReference type="OrthoDB" id="9797178at2"/>
<dbReference type="InterPro" id="IPR029063">
    <property type="entry name" value="SAM-dependent_MTases_sf"/>
</dbReference>
<sequence>MTDVFWRAHEGLPREAPGSEATTRLLLTLAGALPPEPAVLDVGAGTGSASVLLARLTGGRVTAVDRHEPFLARLAERARAAGVADRVEARHASMDDLPIAPGSVDLLWAEGSAYLIGVDHALELWRPLLAPGGRIVLTEAEWLSPDPAPGARAFWDAGYPAMRTTAENVAAFARAGWTVQAVYVLPDSDWDAYYEPLAARIDELRREGVSDDDLAPVGEEITVRADHGADYGYTGYVLTPRLSRAGRSTR</sequence>
<dbReference type="AlphaFoldDB" id="A0A545AFB3"/>
<keyword evidence="2" id="KW-0808">Transferase</keyword>
<name>A0A545AFB3_9ACTN</name>
<accession>A0A545AFB3</accession>
<proteinExistence type="predicted"/>
<dbReference type="PANTHER" id="PTHR44068:SF11">
    <property type="entry name" value="GERANYL DIPHOSPHATE 2-C-METHYLTRANSFERASE"/>
    <property type="match status" value="1"/>
</dbReference>
<organism evidence="2 3">
    <name type="scientific">Cryptosporangium phraense</name>
    <dbReference type="NCBI Taxonomy" id="2593070"/>
    <lineage>
        <taxon>Bacteria</taxon>
        <taxon>Bacillati</taxon>
        <taxon>Actinomycetota</taxon>
        <taxon>Actinomycetes</taxon>
        <taxon>Cryptosporangiales</taxon>
        <taxon>Cryptosporangiaceae</taxon>
        <taxon>Cryptosporangium</taxon>
    </lineage>
</organism>
<feature type="domain" description="Methyltransferase" evidence="1">
    <location>
        <begin position="39"/>
        <end position="133"/>
    </location>
</feature>
<dbReference type="Pfam" id="PF13649">
    <property type="entry name" value="Methyltransf_25"/>
    <property type="match status" value="1"/>
</dbReference>
<dbReference type="InterPro" id="IPR050447">
    <property type="entry name" value="Erg6_SMT_methyltransf"/>
</dbReference>